<feature type="region of interest" description="Disordered" evidence="1">
    <location>
        <begin position="79"/>
        <end position="123"/>
    </location>
</feature>
<dbReference type="EMBL" id="JACGWO010000011">
    <property type="protein sequence ID" value="KAK4415664.1"/>
    <property type="molecule type" value="Genomic_DNA"/>
</dbReference>
<keyword evidence="3" id="KW-1185">Reference proteome</keyword>
<organism evidence="2 3">
    <name type="scientific">Sesamum alatum</name>
    <dbReference type="NCBI Taxonomy" id="300844"/>
    <lineage>
        <taxon>Eukaryota</taxon>
        <taxon>Viridiplantae</taxon>
        <taxon>Streptophyta</taxon>
        <taxon>Embryophyta</taxon>
        <taxon>Tracheophyta</taxon>
        <taxon>Spermatophyta</taxon>
        <taxon>Magnoliopsida</taxon>
        <taxon>eudicotyledons</taxon>
        <taxon>Gunneridae</taxon>
        <taxon>Pentapetalae</taxon>
        <taxon>asterids</taxon>
        <taxon>lamiids</taxon>
        <taxon>Lamiales</taxon>
        <taxon>Pedaliaceae</taxon>
        <taxon>Sesamum</taxon>
    </lineage>
</organism>
<name>A0AAE1XQA4_9LAMI</name>
<accession>A0AAE1XQA4</accession>
<sequence length="198" mass="22326">MFKNLLMNQVHSQWCAQVVALPPRVLPPIQLMIPLAKLPSCFRGNIHWSPRRGVQVREGDSGPVLALIPNSFFSRLSSTFPPSSPNDYRVTSAISRAGRSSPRVPSYGRRDPASTRSSSGGSSRLWAKLPYFLEEMLDQQQTPPSLLRGSPRKLDVREAKIKQLREEVTKEKKVSNLRVLLQQLIQVFDHPSIILQFS</sequence>
<dbReference type="AlphaFoldDB" id="A0AAE1XQA4"/>
<protein>
    <submittedName>
        <fullName evidence="2">Uncharacterized protein</fullName>
    </submittedName>
</protein>
<feature type="compositionally biased region" description="Low complexity" evidence="1">
    <location>
        <begin position="114"/>
        <end position="123"/>
    </location>
</feature>
<comment type="caution">
    <text evidence="2">The sequence shown here is derived from an EMBL/GenBank/DDBJ whole genome shotgun (WGS) entry which is preliminary data.</text>
</comment>
<proteinExistence type="predicted"/>
<evidence type="ECO:0000313" key="2">
    <source>
        <dbReference type="EMBL" id="KAK4415664.1"/>
    </source>
</evidence>
<reference evidence="2" key="2">
    <citation type="journal article" date="2024" name="Plant">
        <title>Genomic evolution and insights into agronomic trait innovations of Sesamum species.</title>
        <authorList>
            <person name="Miao H."/>
            <person name="Wang L."/>
            <person name="Qu L."/>
            <person name="Liu H."/>
            <person name="Sun Y."/>
            <person name="Le M."/>
            <person name="Wang Q."/>
            <person name="Wei S."/>
            <person name="Zheng Y."/>
            <person name="Lin W."/>
            <person name="Duan Y."/>
            <person name="Cao H."/>
            <person name="Xiong S."/>
            <person name="Wang X."/>
            <person name="Wei L."/>
            <person name="Li C."/>
            <person name="Ma Q."/>
            <person name="Ju M."/>
            <person name="Zhao R."/>
            <person name="Li G."/>
            <person name="Mu C."/>
            <person name="Tian Q."/>
            <person name="Mei H."/>
            <person name="Zhang T."/>
            <person name="Gao T."/>
            <person name="Zhang H."/>
        </authorList>
    </citation>
    <scope>NUCLEOTIDE SEQUENCE</scope>
    <source>
        <strain evidence="2">3651</strain>
    </source>
</reference>
<reference evidence="2" key="1">
    <citation type="submission" date="2020-06" db="EMBL/GenBank/DDBJ databases">
        <authorList>
            <person name="Li T."/>
            <person name="Hu X."/>
            <person name="Zhang T."/>
            <person name="Song X."/>
            <person name="Zhang H."/>
            <person name="Dai N."/>
            <person name="Sheng W."/>
            <person name="Hou X."/>
            <person name="Wei L."/>
        </authorList>
    </citation>
    <scope>NUCLEOTIDE SEQUENCE</scope>
    <source>
        <strain evidence="2">3651</strain>
        <tissue evidence="2">Leaf</tissue>
    </source>
</reference>
<evidence type="ECO:0000313" key="3">
    <source>
        <dbReference type="Proteomes" id="UP001293254"/>
    </source>
</evidence>
<evidence type="ECO:0000256" key="1">
    <source>
        <dbReference type="SAM" id="MobiDB-lite"/>
    </source>
</evidence>
<gene>
    <name evidence="2" type="ORF">Salat_2673800</name>
</gene>
<dbReference type="Proteomes" id="UP001293254">
    <property type="component" value="Unassembled WGS sequence"/>
</dbReference>